<sequence>MAVMIHAAFLGAHIKDAPPGLAGRGVLSPIDFQKKISDKVPNLALKKQQLVYRYSRNLFLEDYSVTYPCLRSNSAITFCAATGITVPGPKIAEAPCLYK</sequence>
<dbReference type="AlphaFoldDB" id="A0A450UUT4"/>
<evidence type="ECO:0000313" key="1">
    <source>
        <dbReference type="EMBL" id="VFJ89646.1"/>
    </source>
</evidence>
<accession>A0A450UUT4</accession>
<dbReference type="EMBL" id="CAADFI010000006">
    <property type="protein sequence ID" value="VFJ89646.1"/>
    <property type="molecule type" value="Genomic_DNA"/>
</dbReference>
<evidence type="ECO:0000313" key="3">
    <source>
        <dbReference type="EMBL" id="VFK03683.1"/>
    </source>
</evidence>
<organism evidence="2">
    <name type="scientific">Candidatus Kentrum eta</name>
    <dbReference type="NCBI Taxonomy" id="2126337"/>
    <lineage>
        <taxon>Bacteria</taxon>
        <taxon>Pseudomonadati</taxon>
        <taxon>Pseudomonadota</taxon>
        <taxon>Gammaproteobacteria</taxon>
        <taxon>Candidatus Kentrum</taxon>
    </lineage>
</organism>
<proteinExistence type="predicted"/>
<name>A0A450UUT4_9GAMM</name>
<dbReference type="EMBL" id="CAADFJ010000140">
    <property type="protein sequence ID" value="VFK03683.1"/>
    <property type="molecule type" value="Genomic_DNA"/>
</dbReference>
<protein>
    <submittedName>
        <fullName evidence="2">Uncharacterized protein</fullName>
    </submittedName>
</protein>
<reference evidence="2" key="1">
    <citation type="submission" date="2019-02" db="EMBL/GenBank/DDBJ databases">
        <authorList>
            <person name="Gruber-Vodicka R. H."/>
            <person name="Seah K. B. B."/>
        </authorList>
    </citation>
    <scope>NUCLEOTIDE SEQUENCE</scope>
    <source>
        <strain evidence="3">BECK_SA2B12</strain>
        <strain evidence="2">BECK_SA2B15</strain>
        <strain evidence="1">BECK_SA2B20</strain>
    </source>
</reference>
<gene>
    <name evidence="2" type="ORF">BECKH772A_GA0070896_101027</name>
    <name evidence="1" type="ORF">BECKH772B_GA0070898_100067</name>
    <name evidence="3" type="ORF">BECKH772C_GA0070978_101407</name>
</gene>
<dbReference type="EMBL" id="CAADFG010000102">
    <property type="protein sequence ID" value="VFJ96318.1"/>
    <property type="molecule type" value="Genomic_DNA"/>
</dbReference>
<evidence type="ECO:0000313" key="2">
    <source>
        <dbReference type="EMBL" id="VFJ96318.1"/>
    </source>
</evidence>